<evidence type="ECO:0000256" key="2">
    <source>
        <dbReference type="ARBA" id="ARBA00022908"/>
    </source>
</evidence>
<dbReference type="SUPFAM" id="SSF56349">
    <property type="entry name" value="DNA breaking-rejoining enzymes"/>
    <property type="match status" value="1"/>
</dbReference>
<dbReference type="EMBL" id="JACSYB010000001">
    <property type="protein sequence ID" value="MCG8146732.1"/>
    <property type="molecule type" value="Genomic_DNA"/>
</dbReference>
<dbReference type="GO" id="GO:0006310">
    <property type="term" value="P:DNA recombination"/>
    <property type="evidence" value="ECO:0007669"/>
    <property type="project" value="UniProtKB-KW"/>
</dbReference>
<dbReference type="Proteomes" id="UP001139238">
    <property type="component" value="Unassembled WGS sequence"/>
</dbReference>
<dbReference type="CDD" id="cd00801">
    <property type="entry name" value="INT_P4_C"/>
    <property type="match status" value="1"/>
</dbReference>
<dbReference type="InterPro" id="IPR002104">
    <property type="entry name" value="Integrase_catalytic"/>
</dbReference>
<evidence type="ECO:0000256" key="1">
    <source>
        <dbReference type="ARBA" id="ARBA00008857"/>
    </source>
</evidence>
<keyword evidence="2" id="KW-0229">DNA integration</keyword>
<gene>
    <name evidence="6" type="ORF">H9W84_01075</name>
</gene>
<comment type="caution">
    <text evidence="6">The sequence shown here is derived from an EMBL/GenBank/DDBJ whole genome shotgun (WGS) entry which is preliminary data.</text>
</comment>
<accession>A0A9X2A225</accession>
<sequence>MAKVSIANVSQIERHIKESIATNQELILPIAGFKGLEIRIRPSQKTDKATTDFRHRYTHPITGKRPYLSLGNYPAFSLAQAKQAYTDNLVLLEQGIDPKEHREQEREQKAHSLDSTFKAVADDWLAEQTNNPDHVLAEQTLKNWGFLLEPLLNEFAETPIDTITTPQVLRLFKQVQKTHIQKGNRVKGIASRIFAHAVINGLIEHNPVTAVKEARALKPTRQKHHPAIIEPQELALLLNEIDSLPSGSGNFNKEILQLLALTFARIGDICTMKWAEIDMSAKQWEFEPQKGVNRNDMVDSLVIPLAPQTIAILERMREITGSMEYVFYNGRRKAKPYADGQQVNKLLNSQSMNKAKIGKDFCNRGYFGVHSPHGFRATARTILEERLNYDYRLIEMQLGHNVRDSNGRAYNRVKWLDKRHKMMTDWASYLDKLKAGKVDNVIYFDKVKDKLQANEK</sequence>
<feature type="domain" description="Tyr recombinase" evidence="5">
    <location>
        <begin position="224"/>
        <end position="423"/>
    </location>
</feature>
<dbReference type="Pfam" id="PF13356">
    <property type="entry name" value="Arm-DNA-bind_3"/>
    <property type="match status" value="1"/>
</dbReference>
<dbReference type="InterPro" id="IPR053876">
    <property type="entry name" value="Phage_int_M"/>
</dbReference>
<dbReference type="InterPro" id="IPR010998">
    <property type="entry name" value="Integrase_recombinase_N"/>
</dbReference>
<dbReference type="AlphaFoldDB" id="A0A9X2A225"/>
<evidence type="ECO:0000313" key="7">
    <source>
        <dbReference type="Proteomes" id="UP001139238"/>
    </source>
</evidence>
<organism evidence="6 7">
    <name type="scientific">Moraxella tetraodonis</name>
    <dbReference type="NCBI Taxonomy" id="2767221"/>
    <lineage>
        <taxon>Bacteria</taxon>
        <taxon>Pseudomonadati</taxon>
        <taxon>Pseudomonadota</taxon>
        <taxon>Gammaproteobacteria</taxon>
        <taxon>Moraxellales</taxon>
        <taxon>Moraxellaceae</taxon>
        <taxon>Moraxella</taxon>
    </lineage>
</organism>
<dbReference type="GO" id="GO:0015074">
    <property type="term" value="P:DNA integration"/>
    <property type="evidence" value="ECO:0007669"/>
    <property type="project" value="UniProtKB-KW"/>
</dbReference>
<protein>
    <submittedName>
        <fullName evidence="6">Integrase arm-type DNA-binding domain-containing protein</fullName>
    </submittedName>
</protein>
<dbReference type="InterPro" id="IPR050808">
    <property type="entry name" value="Phage_Integrase"/>
</dbReference>
<comment type="similarity">
    <text evidence="1">Belongs to the 'phage' integrase family.</text>
</comment>
<evidence type="ECO:0000256" key="3">
    <source>
        <dbReference type="ARBA" id="ARBA00023125"/>
    </source>
</evidence>
<dbReference type="InterPro" id="IPR025166">
    <property type="entry name" value="Integrase_DNA_bind_dom"/>
</dbReference>
<evidence type="ECO:0000256" key="4">
    <source>
        <dbReference type="ARBA" id="ARBA00023172"/>
    </source>
</evidence>
<keyword evidence="3 6" id="KW-0238">DNA-binding</keyword>
<dbReference type="RefSeq" id="WP_239741340.1">
    <property type="nucleotide sequence ID" value="NZ_JACSYB010000001.1"/>
</dbReference>
<dbReference type="PROSITE" id="PS51898">
    <property type="entry name" value="TYR_RECOMBINASE"/>
    <property type="match status" value="1"/>
</dbReference>
<proteinExistence type="inferred from homology"/>
<keyword evidence="4" id="KW-0233">DNA recombination</keyword>
<dbReference type="PANTHER" id="PTHR30629:SF2">
    <property type="entry name" value="PROPHAGE INTEGRASE INTS-RELATED"/>
    <property type="match status" value="1"/>
</dbReference>
<dbReference type="InterPro" id="IPR013762">
    <property type="entry name" value="Integrase-like_cat_sf"/>
</dbReference>
<dbReference type="Gene3D" id="1.10.150.130">
    <property type="match status" value="1"/>
</dbReference>
<dbReference type="Gene3D" id="1.10.443.10">
    <property type="entry name" value="Intergrase catalytic core"/>
    <property type="match status" value="1"/>
</dbReference>
<dbReference type="PANTHER" id="PTHR30629">
    <property type="entry name" value="PROPHAGE INTEGRASE"/>
    <property type="match status" value="1"/>
</dbReference>
<evidence type="ECO:0000259" key="5">
    <source>
        <dbReference type="PROSITE" id="PS51898"/>
    </source>
</evidence>
<dbReference type="Gene3D" id="3.30.160.390">
    <property type="entry name" value="Integrase, DNA-binding domain"/>
    <property type="match status" value="1"/>
</dbReference>
<dbReference type="Pfam" id="PF00589">
    <property type="entry name" value="Phage_integrase"/>
    <property type="match status" value="1"/>
</dbReference>
<evidence type="ECO:0000313" key="6">
    <source>
        <dbReference type="EMBL" id="MCG8146732.1"/>
    </source>
</evidence>
<dbReference type="Pfam" id="PF22022">
    <property type="entry name" value="Phage_int_M"/>
    <property type="match status" value="1"/>
</dbReference>
<keyword evidence="7" id="KW-1185">Reference proteome</keyword>
<name>A0A9X2A225_9GAMM</name>
<dbReference type="InterPro" id="IPR038488">
    <property type="entry name" value="Integrase_DNA-bd_sf"/>
</dbReference>
<reference evidence="6" key="1">
    <citation type="submission" date="2021-08" db="EMBL/GenBank/DDBJ databases">
        <title>Complete genome sequence of Moraxella sp strain PS-22.</title>
        <authorList>
            <person name="Das S.K."/>
        </authorList>
    </citation>
    <scope>NUCLEOTIDE SEQUENCE</scope>
    <source>
        <strain evidence="6">PS-22</strain>
    </source>
</reference>
<dbReference type="GO" id="GO:0003677">
    <property type="term" value="F:DNA binding"/>
    <property type="evidence" value="ECO:0007669"/>
    <property type="project" value="UniProtKB-KW"/>
</dbReference>
<dbReference type="InterPro" id="IPR011010">
    <property type="entry name" value="DNA_brk_join_enz"/>
</dbReference>